<dbReference type="InterPro" id="IPR010971">
    <property type="entry name" value="UbiH/COQ6"/>
</dbReference>
<evidence type="ECO:0000256" key="4">
    <source>
        <dbReference type="ARBA" id="ARBA00022630"/>
    </source>
</evidence>
<evidence type="ECO:0000256" key="2">
    <source>
        <dbReference type="ARBA" id="ARBA00004749"/>
    </source>
</evidence>
<evidence type="ECO:0000259" key="8">
    <source>
        <dbReference type="Pfam" id="PF01494"/>
    </source>
</evidence>
<dbReference type="Gene3D" id="3.50.50.60">
    <property type="entry name" value="FAD/NAD(P)-binding domain"/>
    <property type="match status" value="2"/>
</dbReference>
<comment type="caution">
    <text evidence="9">The sequence shown here is derived from an EMBL/GenBank/DDBJ whole genome shotgun (WGS) entry which is preliminary data.</text>
</comment>
<dbReference type="InterPro" id="IPR002938">
    <property type="entry name" value="FAD-bd"/>
</dbReference>
<dbReference type="PRINTS" id="PR00420">
    <property type="entry name" value="RNGMNOXGNASE"/>
</dbReference>
<dbReference type="PANTHER" id="PTHR43876:SF25">
    <property type="entry name" value="MONOOXYGENASE NMA2164"/>
    <property type="match status" value="1"/>
</dbReference>
<evidence type="ECO:0000256" key="5">
    <source>
        <dbReference type="ARBA" id="ARBA00022827"/>
    </source>
</evidence>
<evidence type="ECO:0000256" key="7">
    <source>
        <dbReference type="ARBA" id="ARBA00023033"/>
    </source>
</evidence>
<comment type="pathway">
    <text evidence="2">Cofactor biosynthesis; ubiquinone biosynthesis.</text>
</comment>
<protein>
    <submittedName>
        <fullName evidence="9">5-demethoxyubiquinol-8 5-hydroxylase UbiM</fullName>
    </submittedName>
</protein>
<keyword evidence="7" id="KW-0503">Monooxygenase</keyword>
<name>A0A964DX85_9PROT</name>
<dbReference type="EMBL" id="JAESVB010000001">
    <property type="protein sequence ID" value="MCB8874020.1"/>
    <property type="molecule type" value="Genomic_DNA"/>
</dbReference>
<organism evidence="9 10">
    <name type="scientific">Acidisoma silvae</name>
    <dbReference type="NCBI Taxonomy" id="2802396"/>
    <lineage>
        <taxon>Bacteria</taxon>
        <taxon>Pseudomonadati</taxon>
        <taxon>Pseudomonadota</taxon>
        <taxon>Alphaproteobacteria</taxon>
        <taxon>Acetobacterales</taxon>
        <taxon>Acidocellaceae</taxon>
        <taxon>Acidisoma</taxon>
    </lineage>
</organism>
<dbReference type="AlphaFoldDB" id="A0A964DX85"/>
<evidence type="ECO:0000313" key="9">
    <source>
        <dbReference type="EMBL" id="MCB8874020.1"/>
    </source>
</evidence>
<comment type="cofactor">
    <cofactor evidence="1">
        <name>FAD</name>
        <dbReference type="ChEBI" id="CHEBI:57692"/>
    </cofactor>
</comment>
<keyword evidence="10" id="KW-1185">Reference proteome</keyword>
<accession>A0A964DX85</accession>
<comment type="similarity">
    <text evidence="3">Belongs to the UbiH/COQ6 family.</text>
</comment>
<feature type="domain" description="FAD-binding" evidence="8">
    <location>
        <begin position="2"/>
        <end position="336"/>
    </location>
</feature>
<dbReference type="GO" id="GO:0004497">
    <property type="term" value="F:monooxygenase activity"/>
    <property type="evidence" value="ECO:0007669"/>
    <property type="project" value="UniProtKB-KW"/>
</dbReference>
<keyword evidence="4" id="KW-0285">Flavoprotein</keyword>
<dbReference type="GO" id="GO:0006744">
    <property type="term" value="P:ubiquinone biosynthetic process"/>
    <property type="evidence" value="ECO:0007669"/>
    <property type="project" value="InterPro"/>
</dbReference>
<dbReference type="GO" id="GO:0071949">
    <property type="term" value="F:FAD binding"/>
    <property type="evidence" value="ECO:0007669"/>
    <property type="project" value="InterPro"/>
</dbReference>
<evidence type="ECO:0000256" key="6">
    <source>
        <dbReference type="ARBA" id="ARBA00023002"/>
    </source>
</evidence>
<dbReference type="InterPro" id="IPR036188">
    <property type="entry name" value="FAD/NAD-bd_sf"/>
</dbReference>
<evidence type="ECO:0000256" key="3">
    <source>
        <dbReference type="ARBA" id="ARBA00005349"/>
    </source>
</evidence>
<dbReference type="PANTHER" id="PTHR43876">
    <property type="entry name" value="UBIQUINONE BIOSYNTHESIS MONOOXYGENASE COQ6, MITOCHONDRIAL"/>
    <property type="match status" value="1"/>
</dbReference>
<sequence length="396" mass="42158">MYDVAIIGAGPVGLAFAQSLGGQGLSVAIVERQAESVLADPPFDGREIALTHHSRQILESLGAWDEIPAESISPLRRAQVMNGHASHALTFNPPKETSDQPLGFLVPNHLIRRALFTRFRQADGMSLFAGTALETPTVTRDQATLSLAGGDTITAKLAIAADTRFSESRKGQGIGAITHDFKRSMMVCRMAHDAPHHETAVEWFDYGQTAALLPVNGQISSVVITRSAADIAKLMAMEPAAFEAEMQRSLARRKLGTLRLVSTRHAYPLVATFAHRFAGQRFAVIGDAAVGMHPVTAHGFNLGLAGMAILAAELKAAGVEAGLAGALRRYESRHRRASFPLFAGTNAVATLYSKESPPARIARHAIIGLGSALPPARRAISAMLTDRRDGGLATAL</sequence>
<dbReference type="GO" id="GO:0016705">
    <property type="term" value="F:oxidoreductase activity, acting on paired donors, with incorporation or reduction of molecular oxygen"/>
    <property type="evidence" value="ECO:0007669"/>
    <property type="project" value="InterPro"/>
</dbReference>
<gene>
    <name evidence="9" type="primary">ubiM</name>
    <name evidence="9" type="ORF">ASILVAE211_02410</name>
</gene>
<dbReference type="NCBIfam" id="TIGR01988">
    <property type="entry name" value="Ubi-OHases"/>
    <property type="match status" value="1"/>
</dbReference>
<dbReference type="Proteomes" id="UP000708298">
    <property type="component" value="Unassembled WGS sequence"/>
</dbReference>
<reference evidence="9" key="1">
    <citation type="journal article" date="2021" name="Microorganisms">
        <title>Acidisoma silvae sp. nov. and Acidisomacellulosilytica sp. nov., Two Acidophilic Bacteria Isolated from Decaying Wood, Hydrolyzing Cellulose and Producing Poly-3-hydroxybutyrate.</title>
        <authorList>
            <person name="Mieszkin S."/>
            <person name="Pouder E."/>
            <person name="Uroz S."/>
            <person name="Simon-Colin C."/>
            <person name="Alain K."/>
        </authorList>
    </citation>
    <scope>NUCLEOTIDE SEQUENCE</scope>
    <source>
        <strain evidence="9">HW T2.11</strain>
    </source>
</reference>
<evidence type="ECO:0000313" key="10">
    <source>
        <dbReference type="Proteomes" id="UP000708298"/>
    </source>
</evidence>
<dbReference type="RefSeq" id="WP_227319675.1">
    <property type="nucleotide sequence ID" value="NZ_JAESVB010000001.1"/>
</dbReference>
<proteinExistence type="inferred from homology"/>
<dbReference type="NCBIfam" id="NF006593">
    <property type="entry name" value="PRK09126.1"/>
    <property type="match status" value="1"/>
</dbReference>
<dbReference type="Pfam" id="PF01494">
    <property type="entry name" value="FAD_binding_3"/>
    <property type="match status" value="1"/>
</dbReference>
<keyword evidence="5" id="KW-0274">FAD</keyword>
<keyword evidence="6" id="KW-0560">Oxidoreductase</keyword>
<dbReference type="InterPro" id="IPR051205">
    <property type="entry name" value="UbiH/COQ6_monooxygenase"/>
</dbReference>
<evidence type="ECO:0000256" key="1">
    <source>
        <dbReference type="ARBA" id="ARBA00001974"/>
    </source>
</evidence>
<dbReference type="SUPFAM" id="SSF51905">
    <property type="entry name" value="FAD/NAD(P)-binding domain"/>
    <property type="match status" value="1"/>
</dbReference>
<reference evidence="9" key="2">
    <citation type="submission" date="2021-01" db="EMBL/GenBank/DDBJ databases">
        <authorList>
            <person name="Mieszkin S."/>
            <person name="Pouder E."/>
            <person name="Alain K."/>
        </authorList>
    </citation>
    <scope>NUCLEOTIDE SEQUENCE</scope>
    <source>
        <strain evidence="9">HW T2.11</strain>
    </source>
</reference>